<keyword evidence="5" id="KW-1185">Reference proteome</keyword>
<keyword evidence="3" id="KW-0472">Membrane</keyword>
<dbReference type="InterPro" id="IPR012902">
    <property type="entry name" value="N_methyl_site"/>
</dbReference>
<dbReference type="RefSeq" id="WP_204890349.1">
    <property type="nucleotide sequence ID" value="NZ_JBHUFW010000011.1"/>
</dbReference>
<feature type="transmembrane region" description="Helical" evidence="3">
    <location>
        <begin position="12"/>
        <end position="33"/>
    </location>
</feature>
<proteinExistence type="predicted"/>
<organism evidence="4 5">
    <name type="scientific">Planococcus chinensis</name>
    <dbReference type="NCBI Taxonomy" id="272917"/>
    <lineage>
        <taxon>Bacteria</taxon>
        <taxon>Bacillati</taxon>
        <taxon>Bacillota</taxon>
        <taxon>Bacilli</taxon>
        <taxon>Bacillales</taxon>
        <taxon>Caryophanaceae</taxon>
        <taxon>Planococcus</taxon>
    </lineage>
</organism>
<keyword evidence="2" id="KW-0178">Competence</keyword>
<dbReference type="Pfam" id="PF07963">
    <property type="entry name" value="N_methyl"/>
    <property type="match status" value="1"/>
</dbReference>
<evidence type="ECO:0000256" key="2">
    <source>
        <dbReference type="ARBA" id="ARBA00023287"/>
    </source>
</evidence>
<dbReference type="NCBIfam" id="TIGR02532">
    <property type="entry name" value="IV_pilin_GFxxxE"/>
    <property type="match status" value="1"/>
</dbReference>
<gene>
    <name evidence="4" type="ORF">ACFSDB_13650</name>
</gene>
<dbReference type="EMBL" id="JBHUFW010000011">
    <property type="protein sequence ID" value="MFD1863949.1"/>
    <property type="molecule type" value="Genomic_DNA"/>
</dbReference>
<dbReference type="PROSITE" id="PS00409">
    <property type="entry name" value="PROKAR_NTER_METHYL"/>
    <property type="match status" value="1"/>
</dbReference>
<protein>
    <submittedName>
        <fullName evidence="4">Prepilin-type N-terminal cleavage/methylation domain-containing protein</fullName>
    </submittedName>
</protein>
<evidence type="ECO:0000256" key="1">
    <source>
        <dbReference type="ARBA" id="ARBA00004241"/>
    </source>
</evidence>
<evidence type="ECO:0000256" key="3">
    <source>
        <dbReference type="SAM" id="Phobius"/>
    </source>
</evidence>
<evidence type="ECO:0000313" key="4">
    <source>
        <dbReference type="EMBL" id="MFD1863949.1"/>
    </source>
</evidence>
<keyword evidence="3" id="KW-0812">Transmembrane</keyword>
<keyword evidence="3" id="KW-1133">Transmembrane helix</keyword>
<sequence length="191" mass="21218">MKSLKNEKGLTLVEVLAALVILGIVFVGIMTIFPQMTLFNAKTEAKLDTMNLAREEMANIVAANKWQKVLVPSAVTPDTGLPDYLSETKMNDEMALVGYNLVSRTATMATYRKETDYRYEADIYLNCETYLNPAVIGTPPAAGMCAKLEPIKLYRTHLKVFKENDISPGTYQLSSETFSFLSYEAVEPIGP</sequence>
<evidence type="ECO:0000313" key="5">
    <source>
        <dbReference type="Proteomes" id="UP001597273"/>
    </source>
</evidence>
<accession>A0ABW4QK94</accession>
<comment type="subcellular location">
    <subcellularLocation>
        <location evidence="1">Cell surface</location>
    </subcellularLocation>
</comment>
<dbReference type="Proteomes" id="UP001597273">
    <property type="component" value="Unassembled WGS sequence"/>
</dbReference>
<comment type="caution">
    <text evidence="4">The sequence shown here is derived from an EMBL/GenBank/DDBJ whole genome shotgun (WGS) entry which is preliminary data.</text>
</comment>
<reference evidence="5" key="1">
    <citation type="journal article" date="2019" name="Int. J. Syst. Evol. Microbiol.">
        <title>The Global Catalogue of Microorganisms (GCM) 10K type strain sequencing project: providing services to taxonomists for standard genome sequencing and annotation.</title>
        <authorList>
            <consortium name="The Broad Institute Genomics Platform"/>
            <consortium name="The Broad Institute Genome Sequencing Center for Infectious Disease"/>
            <person name="Wu L."/>
            <person name="Ma J."/>
        </authorList>
    </citation>
    <scope>NUCLEOTIDE SEQUENCE [LARGE SCALE GENOMIC DNA]</scope>
    <source>
        <strain evidence="5">CGMCC 1.15475</strain>
    </source>
</reference>
<name>A0ABW4QK94_9BACL</name>